<dbReference type="InterPro" id="IPR029058">
    <property type="entry name" value="AB_hydrolase_fold"/>
</dbReference>
<gene>
    <name evidence="2" type="ORF">KDH_70110</name>
</gene>
<sequence>MITSYMRTAPAAANFVFSQDGTKISYLTMGSGPAVIVIPGVLSTASDYVAFARALAGHFTVHIIERRGRGESGPQGADYSIRKECEDVFALQQKTGASFLVGHSFGGFVALEAARHNPSFTKIAVYEPGVSIDGSIPMDWIPGNQKKLAEKRELDAFVEFSLSAGPERVRQTPHWLMKLMLPLFLSPRELKQRLSLLHESIREHQETARLDSSYENYREIAAGVLLMYGGKSDSSWVQLALERLSAVIPQSETQRFPRLNHFGIDKKAPREVAEVVCAYFLK</sequence>
<dbReference type="PANTHER" id="PTHR43798:SF33">
    <property type="entry name" value="HYDROLASE, PUTATIVE (AFU_ORTHOLOGUE AFUA_2G14860)-RELATED"/>
    <property type="match status" value="1"/>
</dbReference>
<dbReference type="InterPro" id="IPR000073">
    <property type="entry name" value="AB_hydrolase_1"/>
</dbReference>
<dbReference type="GO" id="GO:0016787">
    <property type="term" value="F:hydrolase activity"/>
    <property type="evidence" value="ECO:0007669"/>
    <property type="project" value="UniProtKB-KW"/>
</dbReference>
<reference evidence="2 3" key="1">
    <citation type="submission" date="2023-02" db="EMBL/GenBank/DDBJ databases">
        <title>Dictyobacter halimunensis sp. nov., a new member of the class Ktedonobacteria from forest soil in a geothermal area.</title>
        <authorList>
            <person name="Rachmania M.K."/>
            <person name="Ningsih F."/>
            <person name="Sakai Y."/>
            <person name="Yabe S."/>
            <person name="Yokota A."/>
            <person name="Sjamsuridzal W."/>
        </authorList>
    </citation>
    <scope>NUCLEOTIDE SEQUENCE [LARGE SCALE GENOMIC DNA]</scope>
    <source>
        <strain evidence="2 3">S3.2.2.5</strain>
    </source>
</reference>
<dbReference type="InterPro" id="IPR050266">
    <property type="entry name" value="AB_hydrolase_sf"/>
</dbReference>
<evidence type="ECO:0000313" key="3">
    <source>
        <dbReference type="Proteomes" id="UP001344906"/>
    </source>
</evidence>
<dbReference type="Gene3D" id="3.40.50.1820">
    <property type="entry name" value="alpha/beta hydrolase"/>
    <property type="match status" value="1"/>
</dbReference>
<organism evidence="2 3">
    <name type="scientific">Dictyobacter halimunensis</name>
    <dbReference type="NCBI Taxonomy" id="3026934"/>
    <lineage>
        <taxon>Bacteria</taxon>
        <taxon>Bacillati</taxon>
        <taxon>Chloroflexota</taxon>
        <taxon>Ktedonobacteria</taxon>
        <taxon>Ktedonobacterales</taxon>
        <taxon>Dictyobacteraceae</taxon>
        <taxon>Dictyobacter</taxon>
    </lineage>
</organism>
<evidence type="ECO:0000313" key="2">
    <source>
        <dbReference type="EMBL" id="GLV60189.1"/>
    </source>
</evidence>
<evidence type="ECO:0000259" key="1">
    <source>
        <dbReference type="Pfam" id="PF12697"/>
    </source>
</evidence>
<proteinExistence type="predicted"/>
<keyword evidence="3" id="KW-1185">Reference proteome</keyword>
<dbReference type="RefSeq" id="WP_338257192.1">
    <property type="nucleotide sequence ID" value="NZ_BSRI01000002.1"/>
</dbReference>
<name>A0ABQ6G4J1_9CHLR</name>
<dbReference type="PANTHER" id="PTHR43798">
    <property type="entry name" value="MONOACYLGLYCEROL LIPASE"/>
    <property type="match status" value="1"/>
</dbReference>
<comment type="caution">
    <text evidence="2">The sequence shown here is derived from an EMBL/GenBank/DDBJ whole genome shotgun (WGS) entry which is preliminary data.</text>
</comment>
<dbReference type="EMBL" id="BSRI01000002">
    <property type="protein sequence ID" value="GLV60189.1"/>
    <property type="molecule type" value="Genomic_DNA"/>
</dbReference>
<accession>A0ABQ6G4J1</accession>
<keyword evidence="2" id="KW-0378">Hydrolase</keyword>
<protein>
    <submittedName>
        <fullName evidence="2">Alpha/beta hydrolase</fullName>
    </submittedName>
</protein>
<dbReference type="Proteomes" id="UP001344906">
    <property type="component" value="Unassembled WGS sequence"/>
</dbReference>
<feature type="domain" description="AB hydrolase-1" evidence="1">
    <location>
        <begin position="35"/>
        <end position="274"/>
    </location>
</feature>
<dbReference type="Pfam" id="PF12697">
    <property type="entry name" value="Abhydrolase_6"/>
    <property type="match status" value="1"/>
</dbReference>
<dbReference type="SUPFAM" id="SSF53474">
    <property type="entry name" value="alpha/beta-Hydrolases"/>
    <property type="match status" value="1"/>
</dbReference>